<dbReference type="Proteomes" id="UP001221898">
    <property type="component" value="Unassembled WGS sequence"/>
</dbReference>
<keyword evidence="3" id="KW-1185">Reference proteome</keyword>
<accession>A0AAD7T2M4</accession>
<name>A0AAD7T2M4_9TELE</name>
<sequence>MFLAFRPGWRLVCMRNNDTWTTAPLKGRLPWPRTAHPTARLMGYRCNQTLRKPVLQSPFDRCTIIGSRGSAVTFTSSEQEKVVRAAQLAAEQKPQRSMRTKWHVTARGAWQPKTQRPE</sequence>
<evidence type="ECO:0000313" key="3">
    <source>
        <dbReference type="Proteomes" id="UP001221898"/>
    </source>
</evidence>
<gene>
    <name evidence="2" type="ORF">AAFF_G00092630</name>
</gene>
<dbReference type="AlphaFoldDB" id="A0AAD7T2M4"/>
<evidence type="ECO:0000256" key="1">
    <source>
        <dbReference type="SAM" id="MobiDB-lite"/>
    </source>
</evidence>
<proteinExistence type="predicted"/>
<organism evidence="2 3">
    <name type="scientific">Aldrovandia affinis</name>
    <dbReference type="NCBI Taxonomy" id="143900"/>
    <lineage>
        <taxon>Eukaryota</taxon>
        <taxon>Metazoa</taxon>
        <taxon>Chordata</taxon>
        <taxon>Craniata</taxon>
        <taxon>Vertebrata</taxon>
        <taxon>Euteleostomi</taxon>
        <taxon>Actinopterygii</taxon>
        <taxon>Neopterygii</taxon>
        <taxon>Teleostei</taxon>
        <taxon>Notacanthiformes</taxon>
        <taxon>Halosauridae</taxon>
        <taxon>Aldrovandia</taxon>
    </lineage>
</organism>
<reference evidence="2" key="1">
    <citation type="journal article" date="2023" name="Science">
        <title>Genome structures resolve the early diversification of teleost fishes.</title>
        <authorList>
            <person name="Parey E."/>
            <person name="Louis A."/>
            <person name="Montfort J."/>
            <person name="Bouchez O."/>
            <person name="Roques C."/>
            <person name="Iampietro C."/>
            <person name="Lluch J."/>
            <person name="Castinel A."/>
            <person name="Donnadieu C."/>
            <person name="Desvignes T."/>
            <person name="Floi Bucao C."/>
            <person name="Jouanno E."/>
            <person name="Wen M."/>
            <person name="Mejri S."/>
            <person name="Dirks R."/>
            <person name="Jansen H."/>
            <person name="Henkel C."/>
            <person name="Chen W.J."/>
            <person name="Zahm M."/>
            <person name="Cabau C."/>
            <person name="Klopp C."/>
            <person name="Thompson A.W."/>
            <person name="Robinson-Rechavi M."/>
            <person name="Braasch I."/>
            <person name="Lecointre G."/>
            <person name="Bobe J."/>
            <person name="Postlethwait J.H."/>
            <person name="Berthelot C."/>
            <person name="Roest Crollius H."/>
            <person name="Guiguen Y."/>
        </authorList>
    </citation>
    <scope>NUCLEOTIDE SEQUENCE</scope>
    <source>
        <strain evidence="2">NC1722</strain>
    </source>
</reference>
<feature type="region of interest" description="Disordered" evidence="1">
    <location>
        <begin position="92"/>
        <end position="118"/>
    </location>
</feature>
<evidence type="ECO:0000313" key="2">
    <source>
        <dbReference type="EMBL" id="KAJ8413267.1"/>
    </source>
</evidence>
<comment type="caution">
    <text evidence="2">The sequence shown here is derived from an EMBL/GenBank/DDBJ whole genome shotgun (WGS) entry which is preliminary data.</text>
</comment>
<dbReference type="EMBL" id="JAINUG010000016">
    <property type="protein sequence ID" value="KAJ8413267.1"/>
    <property type="molecule type" value="Genomic_DNA"/>
</dbReference>
<protein>
    <submittedName>
        <fullName evidence="2">Uncharacterized protein</fullName>
    </submittedName>
</protein>